<reference evidence="2" key="1">
    <citation type="submission" date="2023-07" db="EMBL/GenBank/DDBJ databases">
        <title>Chromosome-level genome assembly of Artemia franciscana.</title>
        <authorList>
            <person name="Jo E."/>
        </authorList>
    </citation>
    <scope>NUCLEOTIDE SEQUENCE</scope>
    <source>
        <tissue evidence="2">Whole body</tissue>
    </source>
</reference>
<comment type="caution">
    <text evidence="2">The sequence shown here is derived from an EMBL/GenBank/DDBJ whole genome shotgun (WGS) entry which is preliminary data.</text>
</comment>
<feature type="non-terminal residue" evidence="2">
    <location>
        <position position="111"/>
    </location>
</feature>
<protein>
    <submittedName>
        <fullName evidence="2">Uncharacterized protein</fullName>
    </submittedName>
</protein>
<gene>
    <name evidence="2" type="ORF">QYM36_015946</name>
</gene>
<feature type="region of interest" description="Disordered" evidence="1">
    <location>
        <begin position="1"/>
        <end position="26"/>
    </location>
</feature>
<evidence type="ECO:0000256" key="1">
    <source>
        <dbReference type="SAM" id="MobiDB-lite"/>
    </source>
</evidence>
<keyword evidence="3" id="KW-1185">Reference proteome</keyword>
<organism evidence="2 3">
    <name type="scientific">Artemia franciscana</name>
    <name type="common">Brine shrimp</name>
    <name type="synonym">Artemia sanfranciscana</name>
    <dbReference type="NCBI Taxonomy" id="6661"/>
    <lineage>
        <taxon>Eukaryota</taxon>
        <taxon>Metazoa</taxon>
        <taxon>Ecdysozoa</taxon>
        <taxon>Arthropoda</taxon>
        <taxon>Crustacea</taxon>
        <taxon>Branchiopoda</taxon>
        <taxon>Anostraca</taxon>
        <taxon>Artemiidae</taxon>
        <taxon>Artemia</taxon>
    </lineage>
</organism>
<evidence type="ECO:0000313" key="2">
    <source>
        <dbReference type="EMBL" id="KAK2705752.1"/>
    </source>
</evidence>
<name>A0AA88HI29_ARTSF</name>
<evidence type="ECO:0000313" key="3">
    <source>
        <dbReference type="Proteomes" id="UP001187531"/>
    </source>
</evidence>
<dbReference type="AlphaFoldDB" id="A0AA88HI29"/>
<proteinExistence type="predicted"/>
<dbReference type="Proteomes" id="UP001187531">
    <property type="component" value="Unassembled WGS sequence"/>
</dbReference>
<sequence>MELEDVGFSNRGKMRGSSRAHGGDRGCGGRGGCGMMVLVVAPKAIIFVIRSYIDGTSNTWAYEIVQLSRRKPPVEVMSSRTSRNVSVVMSEELIQACVEGRGRGGGQGLPG</sequence>
<dbReference type="EMBL" id="JAVRJZ010000020">
    <property type="protein sequence ID" value="KAK2705752.1"/>
    <property type="molecule type" value="Genomic_DNA"/>
</dbReference>
<accession>A0AA88HI29</accession>